<evidence type="ECO:0000259" key="6">
    <source>
        <dbReference type="Pfam" id="PF02776"/>
    </source>
</evidence>
<feature type="domain" description="Thiamine pyrophosphate enzyme TPP-binding" evidence="5">
    <location>
        <begin position="395"/>
        <end position="543"/>
    </location>
</feature>
<dbReference type="InterPro" id="IPR045229">
    <property type="entry name" value="TPP_enz"/>
</dbReference>
<comment type="similarity">
    <text evidence="1 3">Belongs to the TPP enzyme family.</text>
</comment>
<dbReference type="CDD" id="cd07035">
    <property type="entry name" value="TPP_PYR_POX_like"/>
    <property type="match status" value="1"/>
</dbReference>
<proteinExistence type="inferred from homology"/>
<dbReference type="SUPFAM" id="SSF52467">
    <property type="entry name" value="DHS-like NAD/FAD-binding domain"/>
    <property type="match status" value="1"/>
</dbReference>
<dbReference type="InterPro" id="IPR000399">
    <property type="entry name" value="TPP-bd_CS"/>
</dbReference>
<name>A0ABM7YVP4_NOSCO</name>
<dbReference type="Pfam" id="PF02775">
    <property type="entry name" value="TPP_enzyme_C"/>
    <property type="match status" value="1"/>
</dbReference>
<keyword evidence="2 3" id="KW-0786">Thiamine pyrophosphate</keyword>
<sequence>MPNAQAPIFIVSKLGNKMNTAELLVQCLENEGVQYIFGLPGEENLHVLEALKHSSIKFITTRHEQGAAFMADVYGRLTGKAGVCLSTLGPGATNLMTGVADANLDGAPLVAITGQVGTDRMHIESHQYLDLVAMFAPVTKWNKQIVRPSITPEVVRKAFKRSQSEKPGAVHIDLPENIAAMPVEGKPLRKDNSEKTYASFASIRAAAAAISQAVNPLILVGNGAIRAQASDAVTQFATLLNIPVANTFMGKGIIPYTHQLALWSVGLQQRDFITCGFDNTDLVIAIGYDLIEFSPKKWNRNGEIPIVHIGVSPAEIDSSYIPNAEVVGDISDSLYEILKLADRQGKPDPFAISLRSEIRADYEQYAHDDGFPIKPQKLIYDLRQVMGPDDIVISDVGAHKMWMARHYHCHSPNTCIISNGFAAMGIAIPGALAAKLVYPNRKVVAVTGDGGFMMNSQELETALRVGTPFVTIIFNDGGYGLIEWKQENQFGKGNSSFVHFSNPDFVKFAESMGLKGYRVESALDLIPTLKEALAQDVPAVIDCPVDYRENHRFSQKAGELSCPV</sequence>
<dbReference type="InterPro" id="IPR029061">
    <property type="entry name" value="THDP-binding"/>
</dbReference>
<dbReference type="SUPFAM" id="SSF52518">
    <property type="entry name" value="Thiamin diphosphate-binding fold (THDP-binding)"/>
    <property type="match status" value="2"/>
</dbReference>
<gene>
    <name evidence="7" type="primary">ilvB</name>
    <name evidence="7" type="ORF">ANSO36C_05070</name>
</gene>
<protein>
    <submittedName>
        <fullName evidence="7">Acetolactate synthase</fullName>
    </submittedName>
</protein>
<dbReference type="Pfam" id="PF02776">
    <property type="entry name" value="TPP_enzyme_N"/>
    <property type="match status" value="1"/>
</dbReference>
<evidence type="ECO:0000313" key="7">
    <source>
        <dbReference type="EMBL" id="BDI14705.1"/>
    </source>
</evidence>
<organism evidence="7 8">
    <name type="scientific">Nostoc cf. commune SO-36</name>
    <dbReference type="NCBI Taxonomy" id="449208"/>
    <lineage>
        <taxon>Bacteria</taxon>
        <taxon>Bacillati</taxon>
        <taxon>Cyanobacteriota</taxon>
        <taxon>Cyanophyceae</taxon>
        <taxon>Nostocales</taxon>
        <taxon>Nostocaceae</taxon>
        <taxon>Nostoc</taxon>
    </lineage>
</organism>
<evidence type="ECO:0000259" key="5">
    <source>
        <dbReference type="Pfam" id="PF02775"/>
    </source>
</evidence>
<dbReference type="InterPro" id="IPR011766">
    <property type="entry name" value="TPP_enzyme_TPP-bd"/>
</dbReference>
<evidence type="ECO:0000259" key="4">
    <source>
        <dbReference type="Pfam" id="PF00205"/>
    </source>
</evidence>
<dbReference type="PROSITE" id="PS00187">
    <property type="entry name" value="TPP_ENZYMES"/>
    <property type="match status" value="1"/>
</dbReference>
<dbReference type="InterPro" id="IPR012001">
    <property type="entry name" value="Thiamin_PyroP_enz_TPP-bd_dom"/>
</dbReference>
<feature type="domain" description="Thiamine pyrophosphate enzyme central" evidence="4">
    <location>
        <begin position="203"/>
        <end position="336"/>
    </location>
</feature>
<feature type="domain" description="Thiamine pyrophosphate enzyme N-terminal TPP-binding" evidence="6">
    <location>
        <begin position="18"/>
        <end position="133"/>
    </location>
</feature>
<dbReference type="CDD" id="cd02010">
    <property type="entry name" value="TPP_ALS"/>
    <property type="match status" value="1"/>
</dbReference>
<dbReference type="NCBIfam" id="NF006187">
    <property type="entry name" value="PRK08322.1"/>
    <property type="match status" value="1"/>
</dbReference>
<dbReference type="InterPro" id="IPR012000">
    <property type="entry name" value="Thiamin_PyroP_enz_cen_dom"/>
</dbReference>
<dbReference type="NCBIfam" id="NF006378">
    <property type="entry name" value="PRK08617.1"/>
    <property type="match status" value="1"/>
</dbReference>
<dbReference type="Pfam" id="PF00205">
    <property type="entry name" value="TPP_enzyme_M"/>
    <property type="match status" value="1"/>
</dbReference>
<dbReference type="PANTHER" id="PTHR18968:SF129">
    <property type="entry name" value="ACETOLACTATE SYNTHASE"/>
    <property type="match status" value="1"/>
</dbReference>
<reference evidence="7" key="1">
    <citation type="submission" date="2022-04" db="EMBL/GenBank/DDBJ databases">
        <title>Complete genome sequence of a cyanobacterium, Nostoc sp. SO-36, isolated in Antarctica.</title>
        <authorList>
            <person name="Kanesaki Y."/>
            <person name="Effendi D."/>
            <person name="Sakamoto T."/>
            <person name="Ohtani S."/>
            <person name="Awai K."/>
        </authorList>
    </citation>
    <scope>NUCLEOTIDE SEQUENCE</scope>
    <source>
        <strain evidence="7">SO-36</strain>
    </source>
</reference>
<dbReference type="EMBL" id="AP025732">
    <property type="protein sequence ID" value="BDI14705.1"/>
    <property type="molecule type" value="Genomic_DNA"/>
</dbReference>
<evidence type="ECO:0000256" key="1">
    <source>
        <dbReference type="ARBA" id="ARBA00007812"/>
    </source>
</evidence>
<dbReference type="PANTHER" id="PTHR18968">
    <property type="entry name" value="THIAMINE PYROPHOSPHATE ENZYMES"/>
    <property type="match status" value="1"/>
</dbReference>
<keyword evidence="8" id="KW-1185">Reference proteome</keyword>
<evidence type="ECO:0000256" key="3">
    <source>
        <dbReference type="RuleBase" id="RU362132"/>
    </source>
</evidence>
<evidence type="ECO:0000256" key="2">
    <source>
        <dbReference type="ARBA" id="ARBA00023052"/>
    </source>
</evidence>
<accession>A0ABM7YVP4</accession>
<dbReference type="Gene3D" id="3.40.50.970">
    <property type="match status" value="2"/>
</dbReference>
<dbReference type="InterPro" id="IPR029035">
    <property type="entry name" value="DHS-like_NAD/FAD-binding_dom"/>
</dbReference>
<evidence type="ECO:0000313" key="8">
    <source>
        <dbReference type="Proteomes" id="UP001055453"/>
    </source>
</evidence>
<dbReference type="Proteomes" id="UP001055453">
    <property type="component" value="Chromosome"/>
</dbReference>
<dbReference type="Gene3D" id="3.40.50.1220">
    <property type="entry name" value="TPP-binding domain"/>
    <property type="match status" value="1"/>
</dbReference>